<proteinExistence type="predicted"/>
<evidence type="ECO:0000256" key="1">
    <source>
        <dbReference type="PROSITE-ProRule" id="PRU00042"/>
    </source>
</evidence>
<dbReference type="InterPro" id="IPR036236">
    <property type="entry name" value="Znf_C2H2_sf"/>
</dbReference>
<keyword evidence="1" id="KW-0479">Metal-binding</keyword>
<name>A0ABQ9JBP3_9CUCU</name>
<reference evidence="5" key="1">
    <citation type="journal article" date="2023" name="Insect Mol. Biol.">
        <title>Genome sequencing provides insights into the evolution of gene families encoding plant cell wall-degrading enzymes in longhorned beetles.</title>
        <authorList>
            <person name="Shin N.R."/>
            <person name="Okamura Y."/>
            <person name="Kirsch R."/>
            <person name="Pauchet Y."/>
        </authorList>
    </citation>
    <scope>NUCLEOTIDE SEQUENCE</scope>
    <source>
        <strain evidence="5">MMC_N1</strain>
    </source>
</reference>
<feature type="domain" description="C2H2-type" evidence="3">
    <location>
        <begin position="74"/>
        <end position="102"/>
    </location>
</feature>
<dbReference type="SMART" id="SM00355">
    <property type="entry name" value="ZnF_C2H2"/>
    <property type="match status" value="3"/>
</dbReference>
<keyword evidence="6" id="KW-1185">Reference proteome</keyword>
<evidence type="ECO:0000259" key="3">
    <source>
        <dbReference type="PROSITE" id="PS50157"/>
    </source>
</evidence>
<dbReference type="InterPro" id="IPR007527">
    <property type="entry name" value="Znf_SWIM"/>
</dbReference>
<dbReference type="InterPro" id="IPR013087">
    <property type="entry name" value="Znf_C2H2_type"/>
</dbReference>
<dbReference type="Pfam" id="PF10551">
    <property type="entry name" value="MULE"/>
    <property type="match status" value="1"/>
</dbReference>
<dbReference type="InterPro" id="IPR018289">
    <property type="entry name" value="MULE_transposase_dom"/>
</dbReference>
<dbReference type="PANTHER" id="PTHR33936:SF24">
    <property type="entry name" value="C2H2-TYPE DOMAIN-CONTAINING PROTEIN"/>
    <property type="match status" value="1"/>
</dbReference>
<evidence type="ECO:0000259" key="4">
    <source>
        <dbReference type="PROSITE" id="PS50966"/>
    </source>
</evidence>
<dbReference type="PANTHER" id="PTHR33936">
    <property type="entry name" value="PROTEIN CBG17840"/>
    <property type="match status" value="1"/>
</dbReference>
<evidence type="ECO:0000256" key="2">
    <source>
        <dbReference type="SAM" id="MobiDB-lite"/>
    </source>
</evidence>
<keyword evidence="1" id="KW-0863">Zinc-finger</keyword>
<dbReference type="Pfam" id="PF00096">
    <property type="entry name" value="zf-C2H2"/>
    <property type="match status" value="2"/>
</dbReference>
<dbReference type="SUPFAM" id="SSF57667">
    <property type="entry name" value="beta-beta-alpha zinc fingers"/>
    <property type="match status" value="1"/>
</dbReference>
<accession>A0ABQ9JBP3</accession>
<dbReference type="Proteomes" id="UP001162164">
    <property type="component" value="Unassembled WGS sequence"/>
</dbReference>
<sequence length="770" mass="89557">MDKASKGKKALVHSANHPETEKHKNSVTSSAVLFNRTNTLESSEQTGGSGENSRTNTKEARAILIVMENDKEKYTCKECGKVFTLKNNLKRHILKIHSSQQKYICYHCSKDYTSKFNLIRHISKCTSGKCTKDVECVLCKNYTYVNGNILNHYRIVHDINVITEDFCLPSFLEFEKWKDAIEENTVSKYVRLDSKKTNNKIMYYYKCNRSGFYNPKGKNIRHLKLKGSNKINGYCPSRIDFKYIFQKIPFDELINNVRDGFDQNHISRIHLLIRKDLFNIEQLYNLNQDSVRHANDCVSVESWVAQSLEHGAHSIVKYFKWQGDLDENYLELQVDDFLLVIMNDGQLETLKKYSNDCLCIDSTHGLNAYGFQLTTLMVLDDLRQGFPIMFVFSNRSDTYVMKVIFNTIKNVLGEEKLSPRVFLTDMDDTFYNAWCEVMGKVPLRLFCAWHVIRAWKKNLSAKIKTMEKQHSTYKILRTLLEESDKNAFEKMLPTCLNDLDTDPDLHDFVSYFKEHYIKNRKSWAYCYRQHAGINTNMSLGLILVLAWDIYLKGQKVRRLDKAISAMMRMVRDKLFERIITLNKGKLTKKISELRKRHTNIDTMLNSVILEVEQGKAWTISSSKGDDIYTIEILNKLCKCDLKCLECNACIHSYICSCPDSAVRWNMCKHVHFLCIYLQKQNLLTTIETSENDNSLIIDEEYENFRNEEKSILKQLCRSETETTSDVNQHKEKLSHMFQSILDSANTIDQSVDKIGSWVSRQNEASHDDSA</sequence>
<feature type="region of interest" description="Disordered" evidence="2">
    <location>
        <begin position="1"/>
        <end position="30"/>
    </location>
</feature>
<comment type="caution">
    <text evidence="5">The sequence shown here is derived from an EMBL/GenBank/DDBJ whole genome shotgun (WGS) entry which is preliminary data.</text>
</comment>
<dbReference type="EMBL" id="JAPWTJ010000792">
    <property type="protein sequence ID" value="KAJ8975610.1"/>
    <property type="molecule type" value="Genomic_DNA"/>
</dbReference>
<feature type="compositionally biased region" description="Basic residues" evidence="2">
    <location>
        <begin position="1"/>
        <end position="11"/>
    </location>
</feature>
<feature type="domain" description="SWIM-type" evidence="4">
    <location>
        <begin position="628"/>
        <end position="678"/>
    </location>
</feature>
<dbReference type="PROSITE" id="PS00028">
    <property type="entry name" value="ZINC_FINGER_C2H2_1"/>
    <property type="match status" value="1"/>
</dbReference>
<evidence type="ECO:0000313" key="6">
    <source>
        <dbReference type="Proteomes" id="UP001162164"/>
    </source>
</evidence>
<keyword evidence="1" id="KW-0862">Zinc</keyword>
<gene>
    <name evidence="5" type="ORF">NQ317_009039</name>
</gene>
<organism evidence="5 6">
    <name type="scientific">Molorchus minor</name>
    <dbReference type="NCBI Taxonomy" id="1323400"/>
    <lineage>
        <taxon>Eukaryota</taxon>
        <taxon>Metazoa</taxon>
        <taxon>Ecdysozoa</taxon>
        <taxon>Arthropoda</taxon>
        <taxon>Hexapoda</taxon>
        <taxon>Insecta</taxon>
        <taxon>Pterygota</taxon>
        <taxon>Neoptera</taxon>
        <taxon>Endopterygota</taxon>
        <taxon>Coleoptera</taxon>
        <taxon>Polyphaga</taxon>
        <taxon>Cucujiformia</taxon>
        <taxon>Chrysomeloidea</taxon>
        <taxon>Cerambycidae</taxon>
        <taxon>Lamiinae</taxon>
        <taxon>Monochamini</taxon>
        <taxon>Molorchus</taxon>
    </lineage>
</organism>
<dbReference type="InterPro" id="IPR052797">
    <property type="entry name" value="RegFact_GeneExpr_CellDeath"/>
</dbReference>
<dbReference type="PROSITE" id="PS50157">
    <property type="entry name" value="ZINC_FINGER_C2H2_2"/>
    <property type="match status" value="1"/>
</dbReference>
<dbReference type="PROSITE" id="PS50966">
    <property type="entry name" value="ZF_SWIM"/>
    <property type="match status" value="1"/>
</dbReference>
<dbReference type="Gene3D" id="3.30.160.60">
    <property type="entry name" value="Classic Zinc Finger"/>
    <property type="match status" value="2"/>
</dbReference>
<evidence type="ECO:0000313" key="5">
    <source>
        <dbReference type="EMBL" id="KAJ8975610.1"/>
    </source>
</evidence>
<protein>
    <submittedName>
        <fullName evidence="5">Uncharacterized protein</fullName>
    </submittedName>
</protein>